<comment type="caution">
    <text evidence="1">The sequence shown here is derived from an EMBL/GenBank/DDBJ whole genome shotgun (WGS) entry which is preliminary data.</text>
</comment>
<dbReference type="AlphaFoldDB" id="A0A7J5ZSW3"/>
<dbReference type="Gene3D" id="3.10.450.10">
    <property type="match status" value="1"/>
</dbReference>
<reference evidence="1 2" key="1">
    <citation type="submission" date="2020-02" db="EMBL/GenBank/DDBJ databases">
        <title>A chromosome-scale genome assembly of the black bullhead catfish (Ameiurus melas).</title>
        <authorList>
            <person name="Wen M."/>
            <person name="Zham M."/>
            <person name="Cabau C."/>
            <person name="Klopp C."/>
            <person name="Donnadieu C."/>
            <person name="Roques C."/>
            <person name="Bouchez O."/>
            <person name="Lampietro C."/>
            <person name="Jouanno E."/>
            <person name="Herpin A."/>
            <person name="Louis A."/>
            <person name="Berthelot C."/>
            <person name="Parey E."/>
            <person name="Roest-Crollius H."/>
            <person name="Braasch I."/>
            <person name="Postlethwait J."/>
            <person name="Robinson-Rechavi M."/>
            <person name="Echchiki A."/>
            <person name="Begum T."/>
            <person name="Montfort J."/>
            <person name="Schartl M."/>
            <person name="Bobe J."/>
            <person name="Guiguen Y."/>
        </authorList>
    </citation>
    <scope>NUCLEOTIDE SEQUENCE [LARGE SCALE GENOMIC DNA]</scope>
    <source>
        <strain evidence="1">M_S1</strain>
        <tissue evidence="1">Blood</tissue>
    </source>
</reference>
<evidence type="ECO:0000313" key="2">
    <source>
        <dbReference type="Proteomes" id="UP000593565"/>
    </source>
</evidence>
<dbReference type="SUPFAM" id="SSF54403">
    <property type="entry name" value="Cystatin/monellin"/>
    <property type="match status" value="1"/>
</dbReference>
<dbReference type="EMBL" id="JAAGNN010000023">
    <property type="protein sequence ID" value="KAF4073493.1"/>
    <property type="molecule type" value="Genomic_DNA"/>
</dbReference>
<organism evidence="1 2">
    <name type="scientific">Ameiurus melas</name>
    <name type="common">Black bullhead</name>
    <name type="synonym">Silurus melas</name>
    <dbReference type="NCBI Taxonomy" id="219545"/>
    <lineage>
        <taxon>Eukaryota</taxon>
        <taxon>Metazoa</taxon>
        <taxon>Chordata</taxon>
        <taxon>Craniata</taxon>
        <taxon>Vertebrata</taxon>
        <taxon>Euteleostomi</taxon>
        <taxon>Actinopterygii</taxon>
        <taxon>Neopterygii</taxon>
        <taxon>Teleostei</taxon>
        <taxon>Ostariophysi</taxon>
        <taxon>Siluriformes</taxon>
        <taxon>Ictaluridae</taxon>
        <taxon>Ameiurus</taxon>
    </lineage>
</organism>
<feature type="non-terminal residue" evidence="1">
    <location>
        <position position="75"/>
    </location>
</feature>
<gene>
    <name evidence="1" type="ORF">AMELA_G00243870</name>
</gene>
<name>A0A7J5ZSW3_AMEME</name>
<dbReference type="Proteomes" id="UP000593565">
    <property type="component" value="Unassembled WGS sequence"/>
</dbReference>
<accession>A0A7J5ZSW3</accession>
<protein>
    <submittedName>
        <fullName evidence="1">Uncharacterized protein</fullName>
    </submittedName>
</protein>
<sequence>MTTLPQMSTCIPEPWCMTGIWSEWKIINDVDDDVKKICELVKPEAEEREKTTFTVYTPLNYRIKIETGTNYEMKG</sequence>
<proteinExistence type="predicted"/>
<evidence type="ECO:0000313" key="1">
    <source>
        <dbReference type="EMBL" id="KAF4073493.1"/>
    </source>
</evidence>
<dbReference type="InterPro" id="IPR046350">
    <property type="entry name" value="Cystatin_sf"/>
</dbReference>
<keyword evidence="2" id="KW-1185">Reference proteome</keyword>